<keyword evidence="1" id="KW-1133">Transmembrane helix</keyword>
<protein>
    <submittedName>
        <fullName evidence="2">Uncharacterized protein</fullName>
    </submittedName>
</protein>
<dbReference type="GeneID" id="89229545"/>
<evidence type="ECO:0000256" key="1">
    <source>
        <dbReference type="SAM" id="Phobius"/>
    </source>
</evidence>
<dbReference type="EMBL" id="CP131060">
    <property type="protein sequence ID" value="WNY24896.1"/>
    <property type="molecule type" value="Genomic_DNA"/>
</dbReference>
<sequence length="221" mass="25238">MKFKNITVIVILLVILASAFIIVGVKNENQVKLENEKINYMYLRNIQEVTETYEYSMTTSSTPIYIPEDEMENYSSLIIIGTVKEVLPARWSTDSGLSPTEEDKKSIFPSQHGIYHDIAIEVEEVYKGDLPNKDNNIVYVRQVGGTADGYNLENLDGTDLYKGERVILYLLEDTGGLTKDISPVHYFMYTNEWVFFIIDDDTIIDGNGNKIDEKSDRIPKK</sequence>
<evidence type="ECO:0000313" key="2">
    <source>
        <dbReference type="EMBL" id="WNY24896.1"/>
    </source>
</evidence>
<keyword evidence="3" id="KW-1185">Reference proteome</keyword>
<organism evidence="2 3">
    <name type="scientific">Methanolapillus millepedarum</name>
    <dbReference type="NCBI Taxonomy" id="3028296"/>
    <lineage>
        <taxon>Archaea</taxon>
        <taxon>Methanobacteriati</taxon>
        <taxon>Methanobacteriota</taxon>
        <taxon>Stenosarchaea group</taxon>
        <taxon>Methanomicrobia</taxon>
        <taxon>Methanosarcinales</taxon>
        <taxon>Methanosarcinaceae</taxon>
        <taxon>Methanolapillus</taxon>
    </lineage>
</organism>
<dbReference type="Proteomes" id="UP001303587">
    <property type="component" value="Chromosome"/>
</dbReference>
<reference evidence="2 3" key="1">
    <citation type="submission" date="2023-07" db="EMBL/GenBank/DDBJ databases">
        <title>Closed genoem sequence of Methanosarcinaceae archaeon Ac7.</title>
        <authorList>
            <person name="Poehlein A."/>
            <person name="Protasov E."/>
            <person name="Platt K."/>
            <person name="Reeh H."/>
            <person name="Daniel R."/>
            <person name="Brune A."/>
        </authorList>
    </citation>
    <scope>NUCLEOTIDE SEQUENCE [LARGE SCALE GENOMIC DNA]</scope>
    <source>
        <strain evidence="2 3">Ac7</strain>
    </source>
</reference>
<feature type="transmembrane region" description="Helical" evidence="1">
    <location>
        <begin position="6"/>
        <end position="25"/>
    </location>
</feature>
<keyword evidence="1" id="KW-0812">Transmembrane</keyword>
<proteinExistence type="predicted"/>
<keyword evidence="1" id="KW-0472">Membrane</keyword>
<evidence type="ECO:0000313" key="3">
    <source>
        <dbReference type="Proteomes" id="UP001303587"/>
    </source>
</evidence>
<dbReference type="RefSeq" id="WP_338102959.1">
    <property type="nucleotide sequence ID" value="NZ_CP131060.1"/>
</dbReference>
<dbReference type="AlphaFoldDB" id="A0AA96V2V1"/>
<gene>
    <name evidence="2" type="ORF">MsAc7_04250</name>
</gene>
<name>A0AA96V2V1_9EURY</name>
<accession>A0AA96V2V1</accession>